<comment type="caution">
    <text evidence="3">The sequence shown here is derived from an EMBL/GenBank/DDBJ whole genome shotgun (WGS) entry which is preliminary data.</text>
</comment>
<gene>
    <name evidence="3" type="ORF">DID88_000552</name>
</gene>
<evidence type="ECO:0000313" key="3">
    <source>
        <dbReference type="EMBL" id="RAL59926.1"/>
    </source>
</evidence>
<dbReference type="GO" id="GO:0140625">
    <property type="term" value="F:opioid growth factor receptor activity"/>
    <property type="evidence" value="ECO:0007669"/>
    <property type="project" value="InterPro"/>
</dbReference>
<dbReference type="InterPro" id="IPR006757">
    <property type="entry name" value="OGF_rcpt"/>
</dbReference>
<feature type="domain" description="Opioid growth factor receptor (OGFr) conserved" evidence="2">
    <location>
        <begin position="4"/>
        <end position="146"/>
    </location>
</feature>
<organism evidence="3 4">
    <name type="scientific">Monilinia fructigena</name>
    <dbReference type="NCBI Taxonomy" id="38457"/>
    <lineage>
        <taxon>Eukaryota</taxon>
        <taxon>Fungi</taxon>
        <taxon>Dikarya</taxon>
        <taxon>Ascomycota</taxon>
        <taxon>Pezizomycotina</taxon>
        <taxon>Leotiomycetes</taxon>
        <taxon>Helotiales</taxon>
        <taxon>Sclerotiniaceae</taxon>
        <taxon>Monilinia</taxon>
    </lineage>
</organism>
<dbReference type="PANTHER" id="PTHR14015:SF2">
    <property type="entry name" value="OPIOID GROWTH FACTOR RECEPTOR (OGFR) CONSERVED DOMAIN-CONTAINING PROTEIN"/>
    <property type="match status" value="1"/>
</dbReference>
<evidence type="ECO:0000313" key="4">
    <source>
        <dbReference type="Proteomes" id="UP000249056"/>
    </source>
</evidence>
<evidence type="ECO:0000259" key="2">
    <source>
        <dbReference type="Pfam" id="PF04664"/>
    </source>
</evidence>
<dbReference type="PANTHER" id="PTHR14015">
    <property type="entry name" value="OPIOID GROWTH FACTOR RECEPTOR OGFR ZETA-TYPE OPIOID RECEPTOR"/>
    <property type="match status" value="1"/>
</dbReference>
<dbReference type="OrthoDB" id="9030204at2759"/>
<protein>
    <recommendedName>
        <fullName evidence="2">Opioid growth factor receptor (OGFr) conserved domain-containing protein</fullName>
    </recommendedName>
</protein>
<evidence type="ECO:0000256" key="1">
    <source>
        <dbReference type="ARBA" id="ARBA00010365"/>
    </source>
</evidence>
<keyword evidence="4" id="KW-1185">Reference proteome</keyword>
<dbReference type="AlphaFoldDB" id="A0A395IID0"/>
<accession>A0A395IID0</accession>
<dbReference type="GO" id="GO:0016020">
    <property type="term" value="C:membrane"/>
    <property type="evidence" value="ECO:0007669"/>
    <property type="project" value="InterPro"/>
</dbReference>
<dbReference type="Pfam" id="PF04664">
    <property type="entry name" value="OGFr_N"/>
    <property type="match status" value="1"/>
</dbReference>
<name>A0A395IID0_9HELO</name>
<dbReference type="InterPro" id="IPR039574">
    <property type="entry name" value="OGFr"/>
</dbReference>
<proteinExistence type="inferred from homology"/>
<dbReference type="Proteomes" id="UP000249056">
    <property type="component" value="Unassembled WGS sequence"/>
</dbReference>
<comment type="similarity">
    <text evidence="1">Belongs to the opioid growth factor receptor family.</text>
</comment>
<dbReference type="EMBL" id="QKRW01000046">
    <property type="protein sequence ID" value="RAL59926.1"/>
    <property type="molecule type" value="Genomic_DNA"/>
</dbReference>
<reference evidence="3 4" key="1">
    <citation type="submission" date="2018-06" db="EMBL/GenBank/DDBJ databases">
        <title>Genome Sequence of the Brown Rot Fungal Pathogen Monilinia fructigena.</title>
        <authorList>
            <person name="Landi L."/>
            <person name="De Miccolis Angelini R.M."/>
            <person name="Pollastro S."/>
            <person name="Abate D."/>
            <person name="Faretra F."/>
            <person name="Romanazzi G."/>
        </authorList>
    </citation>
    <scope>NUCLEOTIDE SEQUENCE [LARGE SCALE GENOMIC DNA]</scope>
    <source>
        <strain evidence="3 4">Mfrg269</strain>
    </source>
</reference>
<sequence length="361" mass="41261">MRWNHRKLEEIHDYIQWLFPLPEESMVSDAPLVDEDVFAAFHASSELQSEVKKSLVKMLNFYGLKFADDLDEENSPVIVKASNFNDRCGNWLVSYNHNHLRISRILRSLRVLGLELEAAAFYKVLSNIIYQKHGQVVNNRSTEYWRRSAERPLQWAPDMTEDEDLQQQHDAKRALEEEKEAEFQATKAHFAHIAALEVDRKRKVDGAKFSPQSRSSTSQKSRIYNYQLGDKEAVIADTLELTTKPQEVVAEKDEASYNEPELIRRKASEAGNEVHEQSDLIEQKVSDAGETTHNESRLIEQASKVGEATPDESNVIEQEVSKVCEATQDESNLVGRKASEASGHSVIRQIQQYQLLAPRQP</sequence>